<name>A0A2P6TLS4_CHLSO</name>
<evidence type="ECO:0000256" key="8">
    <source>
        <dbReference type="SAM" id="Phobius"/>
    </source>
</evidence>
<evidence type="ECO:0000256" key="4">
    <source>
        <dbReference type="ARBA" id="ARBA00022970"/>
    </source>
</evidence>
<dbReference type="OrthoDB" id="40134at2759"/>
<feature type="transmembrane region" description="Helical" evidence="8">
    <location>
        <begin position="261"/>
        <end position="282"/>
    </location>
</feature>
<keyword evidence="4" id="KW-0029">Amino-acid transport</keyword>
<keyword evidence="6 8" id="KW-0472">Membrane</keyword>
<evidence type="ECO:0000256" key="3">
    <source>
        <dbReference type="ARBA" id="ARBA00022692"/>
    </source>
</evidence>
<dbReference type="Pfam" id="PF01490">
    <property type="entry name" value="Aa_trans"/>
    <property type="match status" value="1"/>
</dbReference>
<evidence type="ECO:0000256" key="2">
    <source>
        <dbReference type="ARBA" id="ARBA00022448"/>
    </source>
</evidence>
<accession>A0A2P6TLS4</accession>
<dbReference type="EMBL" id="LHPG02000012">
    <property type="protein sequence ID" value="PRW45225.1"/>
    <property type="molecule type" value="Genomic_DNA"/>
</dbReference>
<feature type="transmembrane region" description="Helical" evidence="8">
    <location>
        <begin position="219"/>
        <end position="241"/>
    </location>
</feature>
<feature type="transmembrane region" description="Helical" evidence="8">
    <location>
        <begin position="66"/>
        <end position="89"/>
    </location>
</feature>
<evidence type="ECO:0000313" key="11">
    <source>
        <dbReference type="Proteomes" id="UP000239899"/>
    </source>
</evidence>
<evidence type="ECO:0000313" key="10">
    <source>
        <dbReference type="EMBL" id="PRW45225.1"/>
    </source>
</evidence>
<dbReference type="Proteomes" id="UP000239899">
    <property type="component" value="Unassembled WGS sequence"/>
</dbReference>
<evidence type="ECO:0000256" key="7">
    <source>
        <dbReference type="SAM" id="MobiDB-lite"/>
    </source>
</evidence>
<sequence length="505" mass="54229">MKDFERAAAAAPEEDAPSNHKSGPLLIALFWAVTMASAHMLRQLYCVNGVEFARYHHAVRYVLGDGWGRFIAATQLLSCILGTTTYSLAGSNALIQFVRGVGGSKPTRQWEWLLILGGIQVLLSQIPSLAELWWVGTLATLLAGCFCGLTLIMGALAAADGTVSSGVGGIPSSPADKAFNVLASMGVLAFAYTFCEILMEIQDTLRQPPAAKTTMKRALNLGVTAAAIFYMAIGGVCYAALGNATPGMVLDGFQDDPGVPTWLIMTTWLLLALQTQMVWQIWAQPVFDSIESHLKPRLIRRAQAAAAAREAKAAAVAAGRESSRSKATDGSEEPEEEYLLPPGWLPKHPSRLGALPPPQPPPVSAASSRLRSMLGAVSSLLDSHAVGLHMATGAENEHVPLNETGFVLPWWQRTIIRSSVVAAITMVSILIPFFSVMISFVGACAYWPLTIAAPYAMYRKVYSPRPVVRRAMAAVEVGMLLVCLGAAVGAFRQMVVGWQDVQFFQ</sequence>
<evidence type="ECO:0000256" key="1">
    <source>
        <dbReference type="ARBA" id="ARBA00004370"/>
    </source>
</evidence>
<organism evidence="10 11">
    <name type="scientific">Chlorella sorokiniana</name>
    <name type="common">Freshwater green alga</name>
    <dbReference type="NCBI Taxonomy" id="3076"/>
    <lineage>
        <taxon>Eukaryota</taxon>
        <taxon>Viridiplantae</taxon>
        <taxon>Chlorophyta</taxon>
        <taxon>core chlorophytes</taxon>
        <taxon>Trebouxiophyceae</taxon>
        <taxon>Chlorellales</taxon>
        <taxon>Chlorellaceae</taxon>
        <taxon>Chlorella clade</taxon>
        <taxon>Chlorella</taxon>
    </lineage>
</organism>
<feature type="transmembrane region" description="Helical" evidence="8">
    <location>
        <begin position="468"/>
        <end position="491"/>
    </location>
</feature>
<reference evidence="10 11" key="1">
    <citation type="journal article" date="2018" name="Plant J.">
        <title>Genome sequences of Chlorella sorokiniana UTEX 1602 and Micractinium conductrix SAG 241.80: implications to maltose excretion by a green alga.</title>
        <authorList>
            <person name="Arriola M.B."/>
            <person name="Velmurugan N."/>
            <person name="Zhang Y."/>
            <person name="Plunkett M.H."/>
            <person name="Hondzo H."/>
            <person name="Barney B.M."/>
        </authorList>
    </citation>
    <scope>NUCLEOTIDE SEQUENCE [LARGE SCALE GENOMIC DNA]</scope>
    <source>
        <strain evidence="11">UTEX 1602</strain>
    </source>
</reference>
<evidence type="ECO:0000256" key="5">
    <source>
        <dbReference type="ARBA" id="ARBA00022989"/>
    </source>
</evidence>
<evidence type="ECO:0000256" key="6">
    <source>
        <dbReference type="ARBA" id="ARBA00023136"/>
    </source>
</evidence>
<gene>
    <name evidence="10" type="ORF">C2E21_6420</name>
</gene>
<proteinExistence type="predicted"/>
<feature type="transmembrane region" description="Helical" evidence="8">
    <location>
        <begin position="133"/>
        <end position="158"/>
    </location>
</feature>
<comment type="caution">
    <text evidence="10">The sequence shown here is derived from an EMBL/GenBank/DDBJ whole genome shotgun (WGS) entry which is preliminary data.</text>
</comment>
<dbReference type="GO" id="GO:0016020">
    <property type="term" value="C:membrane"/>
    <property type="evidence" value="ECO:0007669"/>
    <property type="project" value="UniProtKB-SubCell"/>
</dbReference>
<keyword evidence="5 8" id="KW-1133">Transmembrane helix</keyword>
<dbReference type="InterPro" id="IPR013057">
    <property type="entry name" value="AA_transpt_TM"/>
</dbReference>
<evidence type="ECO:0000259" key="9">
    <source>
        <dbReference type="Pfam" id="PF01490"/>
    </source>
</evidence>
<keyword evidence="11" id="KW-1185">Reference proteome</keyword>
<feature type="region of interest" description="Disordered" evidence="7">
    <location>
        <begin position="317"/>
        <end position="341"/>
    </location>
</feature>
<feature type="transmembrane region" description="Helical" evidence="8">
    <location>
        <begin position="420"/>
        <end position="448"/>
    </location>
</feature>
<comment type="subcellular location">
    <subcellularLocation>
        <location evidence="1">Membrane</location>
    </subcellularLocation>
</comment>
<feature type="transmembrane region" description="Helical" evidence="8">
    <location>
        <begin position="178"/>
        <end position="199"/>
    </location>
</feature>
<protein>
    <submittedName>
        <fullName evidence="10">Amino acid permease 2</fullName>
    </submittedName>
</protein>
<feature type="transmembrane region" description="Helical" evidence="8">
    <location>
        <begin position="109"/>
        <end position="126"/>
    </location>
</feature>
<dbReference type="AlphaFoldDB" id="A0A2P6TLS4"/>
<dbReference type="PANTHER" id="PTHR48017">
    <property type="entry name" value="OS05G0424000 PROTEIN-RELATED"/>
    <property type="match status" value="1"/>
</dbReference>
<feature type="domain" description="Amino acid transporter transmembrane" evidence="9">
    <location>
        <begin position="23"/>
        <end position="489"/>
    </location>
</feature>
<keyword evidence="3 8" id="KW-0812">Transmembrane</keyword>
<dbReference type="GO" id="GO:0006865">
    <property type="term" value="P:amino acid transport"/>
    <property type="evidence" value="ECO:0007669"/>
    <property type="project" value="UniProtKB-KW"/>
</dbReference>
<keyword evidence="2" id="KW-0813">Transport</keyword>